<keyword evidence="4" id="KW-1185">Reference proteome</keyword>
<name>R2Q907_9ENTE</name>
<proteinExistence type="predicted"/>
<evidence type="ECO:0000313" key="1">
    <source>
        <dbReference type="EMBL" id="EOH92922.1"/>
    </source>
</evidence>
<dbReference type="AlphaFoldDB" id="R2Q907"/>
<reference evidence="2 4" key="2">
    <citation type="submission" date="2013-03" db="EMBL/GenBank/DDBJ databases">
        <title>The Genome Sequence of Enterococcus haemoperoxidus BAA-382 (PacBio/Illumina hybrid assembly).</title>
        <authorList>
            <consortium name="The Broad Institute Genomics Platform"/>
            <consortium name="The Broad Institute Genome Sequencing Center for Infectious Disease"/>
            <person name="Earl A."/>
            <person name="Russ C."/>
            <person name="Gilmore M."/>
            <person name="Surin D."/>
            <person name="Walker B."/>
            <person name="Young S."/>
            <person name="Zeng Q."/>
            <person name="Gargeya S."/>
            <person name="Fitzgerald M."/>
            <person name="Haas B."/>
            <person name="Abouelleil A."/>
            <person name="Allen A.W."/>
            <person name="Alvarado L."/>
            <person name="Arachchi H.M."/>
            <person name="Berlin A.M."/>
            <person name="Chapman S.B."/>
            <person name="Gainer-Dewar J."/>
            <person name="Goldberg J."/>
            <person name="Griggs A."/>
            <person name="Gujja S."/>
            <person name="Hansen M."/>
            <person name="Howarth C."/>
            <person name="Imamovic A."/>
            <person name="Ireland A."/>
            <person name="Larimer J."/>
            <person name="McCowan C."/>
            <person name="Murphy C."/>
            <person name="Pearson M."/>
            <person name="Poon T.W."/>
            <person name="Priest M."/>
            <person name="Roberts A."/>
            <person name="Saif S."/>
            <person name="Shea T."/>
            <person name="Sisk P."/>
            <person name="Sykes S."/>
            <person name="Wortman J."/>
            <person name="Nusbaum C."/>
            <person name="Birren B."/>
        </authorList>
    </citation>
    <scope>NUCLEOTIDE SEQUENCE [LARGE SCALE GENOMIC DNA]</scope>
    <source>
        <strain evidence="2 4">ATCC BAA-382</strain>
    </source>
</reference>
<dbReference type="EMBL" id="ASVY01000002">
    <property type="protein sequence ID" value="EOT61665.1"/>
    <property type="molecule type" value="Genomic_DNA"/>
</dbReference>
<evidence type="ECO:0000313" key="4">
    <source>
        <dbReference type="Proteomes" id="UP000014197"/>
    </source>
</evidence>
<dbReference type="EMBL" id="AJAR01000027">
    <property type="protein sequence ID" value="EOH92922.1"/>
    <property type="molecule type" value="Genomic_DNA"/>
</dbReference>
<reference evidence="1 3" key="1">
    <citation type="submission" date="2013-02" db="EMBL/GenBank/DDBJ databases">
        <title>The Genome Sequence of Enterococcus haemoperoxidus BAA-382.</title>
        <authorList>
            <consortium name="The Broad Institute Genome Sequencing Platform"/>
            <consortium name="The Broad Institute Genome Sequencing Center for Infectious Disease"/>
            <person name="Earl A.M."/>
            <person name="Gilmore M.S."/>
            <person name="Lebreton F."/>
            <person name="Walker B."/>
            <person name="Young S.K."/>
            <person name="Zeng Q."/>
            <person name="Gargeya S."/>
            <person name="Fitzgerald M."/>
            <person name="Haas B."/>
            <person name="Abouelleil A."/>
            <person name="Alvarado L."/>
            <person name="Arachchi H.M."/>
            <person name="Berlin A.M."/>
            <person name="Chapman S.B."/>
            <person name="Dewar J."/>
            <person name="Goldberg J."/>
            <person name="Griggs A."/>
            <person name="Gujja S."/>
            <person name="Hansen M."/>
            <person name="Howarth C."/>
            <person name="Imamovic A."/>
            <person name="Larimer J."/>
            <person name="McCowan C."/>
            <person name="Murphy C."/>
            <person name="Neiman D."/>
            <person name="Pearson M."/>
            <person name="Priest M."/>
            <person name="Roberts A."/>
            <person name="Saif S."/>
            <person name="Shea T."/>
            <person name="Sisk P."/>
            <person name="Sykes S."/>
            <person name="Wortman J."/>
            <person name="Nusbaum C."/>
            <person name="Birren B."/>
        </authorList>
    </citation>
    <scope>NUCLEOTIDE SEQUENCE [LARGE SCALE GENOMIC DNA]</scope>
    <source>
        <strain evidence="1 3">ATCC BAA-382</strain>
    </source>
</reference>
<evidence type="ECO:0000313" key="3">
    <source>
        <dbReference type="Proteomes" id="UP000013858"/>
    </source>
</evidence>
<protein>
    <submittedName>
        <fullName evidence="1">Uncharacterized protein</fullName>
    </submittedName>
</protein>
<evidence type="ECO:0000313" key="2">
    <source>
        <dbReference type="EMBL" id="EOT61665.1"/>
    </source>
</evidence>
<organism evidence="1 3">
    <name type="scientific">Enterococcus haemoperoxidus ATCC BAA-382</name>
    <dbReference type="NCBI Taxonomy" id="1158608"/>
    <lineage>
        <taxon>Bacteria</taxon>
        <taxon>Bacillati</taxon>
        <taxon>Bacillota</taxon>
        <taxon>Bacilli</taxon>
        <taxon>Lactobacillales</taxon>
        <taxon>Enterococcaceae</taxon>
        <taxon>Enterococcus</taxon>
    </lineage>
</organism>
<dbReference type="Proteomes" id="UP000014197">
    <property type="component" value="Unassembled WGS sequence"/>
</dbReference>
<dbReference type="Proteomes" id="UP000013858">
    <property type="component" value="Unassembled WGS sequence"/>
</dbReference>
<accession>R2Q907</accession>
<sequence>MSCLLFFCTINKSERKVNNFILKEVGLCYYYIGLVKKY</sequence>
<gene>
    <name evidence="2" type="ORF">I583_00647</name>
    <name evidence="1" type="ORF">UAW_02963</name>
</gene>
<comment type="caution">
    <text evidence="1">The sequence shown here is derived from an EMBL/GenBank/DDBJ whole genome shotgun (WGS) entry which is preliminary data.</text>
</comment>